<comment type="caution">
    <text evidence="1">The sequence shown here is derived from an EMBL/GenBank/DDBJ whole genome shotgun (WGS) entry which is preliminary data.</text>
</comment>
<dbReference type="Proteomes" id="UP001642409">
    <property type="component" value="Unassembled WGS sequence"/>
</dbReference>
<sequence length="223" mass="25998">MTEISIISKILEPNKVDCNKLQLFKTTIKFRKTMDDTFGDRMNELKKLVFQQALTAPQIVKNIIEENSVYTDVSSAIYMTARQLQSVKDKKYDIAFQEMIEMNIKRTDLQGSKYSYNIQDLLQINEAAHQTTLIQNKTTAFKPFFDYFIKSFANGHIKEITGTETTSTADNNPEVVMLKKKVTDLEENHARRVEGYEREIQRLREDVRLAWEKIAVLEKQTKK</sequence>
<reference evidence="2 3" key="2">
    <citation type="submission" date="2024-07" db="EMBL/GenBank/DDBJ databases">
        <authorList>
            <person name="Akdeniz Z."/>
        </authorList>
    </citation>
    <scope>NUCLEOTIDE SEQUENCE [LARGE SCALE GENOMIC DNA]</scope>
</reference>
<reference evidence="1" key="1">
    <citation type="submission" date="2023-06" db="EMBL/GenBank/DDBJ databases">
        <authorList>
            <person name="Kurt Z."/>
        </authorList>
    </citation>
    <scope>NUCLEOTIDE SEQUENCE</scope>
</reference>
<dbReference type="EMBL" id="CAXDID020000715">
    <property type="protein sequence ID" value="CAL6111682.1"/>
    <property type="molecule type" value="Genomic_DNA"/>
</dbReference>
<dbReference type="AlphaFoldDB" id="A0AA86TCD7"/>
<keyword evidence="3" id="KW-1185">Reference proteome</keyword>
<evidence type="ECO:0000313" key="3">
    <source>
        <dbReference type="Proteomes" id="UP001642409"/>
    </source>
</evidence>
<proteinExistence type="predicted"/>
<accession>A0AA86TCD7</accession>
<gene>
    <name evidence="1" type="ORF">HINF_LOCUS2459</name>
    <name evidence="2" type="ORF">HINF_LOCUS76554</name>
</gene>
<evidence type="ECO:0000313" key="2">
    <source>
        <dbReference type="EMBL" id="CAL6111682.1"/>
    </source>
</evidence>
<name>A0AA86TCD7_9EUKA</name>
<organism evidence="1">
    <name type="scientific">Hexamita inflata</name>
    <dbReference type="NCBI Taxonomy" id="28002"/>
    <lineage>
        <taxon>Eukaryota</taxon>
        <taxon>Metamonada</taxon>
        <taxon>Diplomonadida</taxon>
        <taxon>Hexamitidae</taxon>
        <taxon>Hexamitinae</taxon>
        <taxon>Hexamita</taxon>
    </lineage>
</organism>
<dbReference type="EMBL" id="CATOUU010000058">
    <property type="protein sequence ID" value="CAI9914814.1"/>
    <property type="molecule type" value="Genomic_DNA"/>
</dbReference>
<evidence type="ECO:0000313" key="1">
    <source>
        <dbReference type="EMBL" id="CAI9914814.1"/>
    </source>
</evidence>
<protein>
    <submittedName>
        <fullName evidence="2">Hypothetical_protein</fullName>
    </submittedName>
</protein>